<dbReference type="InterPro" id="IPR045024">
    <property type="entry name" value="NDH-2"/>
</dbReference>
<proteinExistence type="inferred from homology"/>
<evidence type="ECO:0000256" key="4">
    <source>
        <dbReference type="ARBA" id="ARBA00023002"/>
    </source>
</evidence>
<evidence type="ECO:0000259" key="7">
    <source>
        <dbReference type="Pfam" id="PF07992"/>
    </source>
</evidence>
<dbReference type="Gene3D" id="3.50.50.100">
    <property type="match status" value="1"/>
</dbReference>
<gene>
    <name evidence="9" type="ORF">LTR09_010347</name>
</gene>
<evidence type="ECO:0000256" key="3">
    <source>
        <dbReference type="ARBA" id="ARBA00022827"/>
    </source>
</evidence>
<evidence type="ECO:0000313" key="10">
    <source>
        <dbReference type="Proteomes" id="UP001271007"/>
    </source>
</evidence>
<accession>A0AAJ0DE74</accession>
<evidence type="ECO:0000256" key="1">
    <source>
        <dbReference type="ARBA" id="ARBA00005272"/>
    </source>
</evidence>
<keyword evidence="10" id="KW-1185">Reference proteome</keyword>
<sequence>MSSITTTGLVSRAARNCLSRGRPGNGTFTGLQKRFVSLQTLDANQKGRERIVVLGSGWAGYSIARDLDQKKYQVVVVSPRSYFVFTPLLASTAVGTLEFRTALEPIRSRRSKVEFFQAWADDVDFGKKTLTIEESVADPWQGRSLVNDQQADDQNDQRTKERKVEVKKGELFDVKWDKLVIAVGCYNQTFNTKGVKENALFLKDVGDARKIRNRLLSCFETAALPTTSDEMRKMLLNFAIVGGGPTGIEFSAEMHDLITEDMKRIYPDLIKYAKITVYDVAPTVLSMFDEKLSKYAMNHFKRSGIDIKTSHHVEELRLGAPAAFQQQGSGAIGADHTCYTIKLKEEGEIGVGMCVWSTGLMTNPFVQKALGDKVKRDPKTGGIFTSERLQVKKGESDEVVPDVYGIGDCAVMEGTAYPATAQVASQEANWLAKRFNKGDIEQTKFTYKDLGIMAYVGDWNAIVQSSGTGVSGRVAWFIWRGAYLAKSVSWRNRILIPIYWLLNWLFGRDVSRF</sequence>
<evidence type="ECO:0000256" key="5">
    <source>
        <dbReference type="ARBA" id="ARBA00023027"/>
    </source>
</evidence>
<dbReference type="PANTHER" id="PTHR43706">
    <property type="entry name" value="NADH DEHYDROGENASE"/>
    <property type="match status" value="1"/>
</dbReference>
<comment type="similarity">
    <text evidence="1">Belongs to the NADH dehydrogenase family.</text>
</comment>
<dbReference type="EMBL" id="JAWDJX010000050">
    <property type="protein sequence ID" value="KAK3048354.1"/>
    <property type="molecule type" value="Genomic_DNA"/>
</dbReference>
<dbReference type="InterPro" id="IPR054585">
    <property type="entry name" value="NDH2-like_C"/>
</dbReference>
<dbReference type="GO" id="GO:0005739">
    <property type="term" value="C:mitochondrion"/>
    <property type="evidence" value="ECO:0007669"/>
    <property type="project" value="TreeGrafter"/>
</dbReference>
<comment type="caution">
    <text evidence="9">The sequence shown here is derived from an EMBL/GenBank/DDBJ whole genome shotgun (WGS) entry which is preliminary data.</text>
</comment>
<dbReference type="GO" id="GO:0003954">
    <property type="term" value="F:NADH dehydrogenase activity"/>
    <property type="evidence" value="ECO:0007669"/>
    <property type="project" value="InterPro"/>
</dbReference>
<dbReference type="AlphaFoldDB" id="A0AAJ0DE74"/>
<dbReference type="InterPro" id="IPR036188">
    <property type="entry name" value="FAD/NAD-bd_sf"/>
</dbReference>
<keyword evidence="4" id="KW-0560">Oxidoreductase</keyword>
<evidence type="ECO:0000256" key="2">
    <source>
        <dbReference type="ARBA" id="ARBA00022630"/>
    </source>
</evidence>
<protein>
    <recommendedName>
        <fullName evidence="11">FAD/NAD(P)-binding domain-containing protein</fullName>
    </recommendedName>
</protein>
<dbReference type="Pfam" id="PF07992">
    <property type="entry name" value="Pyr_redox_2"/>
    <property type="match status" value="1"/>
</dbReference>
<dbReference type="Pfam" id="PF22366">
    <property type="entry name" value="NDH2_C"/>
    <property type="match status" value="1"/>
</dbReference>
<keyword evidence="5" id="KW-0520">NAD</keyword>
<dbReference type="Proteomes" id="UP001271007">
    <property type="component" value="Unassembled WGS sequence"/>
</dbReference>
<keyword evidence="3" id="KW-0274">FAD</keyword>
<dbReference type="PRINTS" id="PR00368">
    <property type="entry name" value="FADPNR"/>
</dbReference>
<feature type="domain" description="FAD/NAD(P)-binding" evidence="7">
    <location>
        <begin position="50"/>
        <end position="428"/>
    </location>
</feature>
<evidence type="ECO:0000256" key="6">
    <source>
        <dbReference type="SAM" id="MobiDB-lite"/>
    </source>
</evidence>
<name>A0AAJ0DE74_9PEZI</name>
<dbReference type="InterPro" id="IPR023753">
    <property type="entry name" value="FAD/NAD-binding_dom"/>
</dbReference>
<dbReference type="PANTHER" id="PTHR43706:SF17">
    <property type="entry name" value="NADH DEHYDROGENASE (EUROFUNG)"/>
    <property type="match status" value="1"/>
</dbReference>
<dbReference type="SUPFAM" id="SSF51905">
    <property type="entry name" value="FAD/NAD(P)-binding domain"/>
    <property type="match status" value="2"/>
</dbReference>
<keyword evidence="2" id="KW-0285">Flavoprotein</keyword>
<evidence type="ECO:0008006" key="11">
    <source>
        <dbReference type="Google" id="ProtNLM"/>
    </source>
</evidence>
<evidence type="ECO:0000259" key="8">
    <source>
        <dbReference type="Pfam" id="PF22366"/>
    </source>
</evidence>
<organism evidence="9 10">
    <name type="scientific">Extremus antarcticus</name>
    <dbReference type="NCBI Taxonomy" id="702011"/>
    <lineage>
        <taxon>Eukaryota</taxon>
        <taxon>Fungi</taxon>
        <taxon>Dikarya</taxon>
        <taxon>Ascomycota</taxon>
        <taxon>Pezizomycotina</taxon>
        <taxon>Dothideomycetes</taxon>
        <taxon>Dothideomycetidae</taxon>
        <taxon>Mycosphaerellales</taxon>
        <taxon>Extremaceae</taxon>
        <taxon>Extremus</taxon>
    </lineage>
</organism>
<evidence type="ECO:0000313" key="9">
    <source>
        <dbReference type="EMBL" id="KAK3048354.1"/>
    </source>
</evidence>
<feature type="region of interest" description="Disordered" evidence="6">
    <location>
        <begin position="143"/>
        <end position="162"/>
    </location>
</feature>
<feature type="domain" description="External alternative NADH-ubiquinone oxidoreductase-like C-terminal" evidence="8">
    <location>
        <begin position="451"/>
        <end position="509"/>
    </location>
</feature>
<reference evidence="9" key="1">
    <citation type="submission" date="2023-04" db="EMBL/GenBank/DDBJ databases">
        <title>Black Yeasts Isolated from many extreme environments.</title>
        <authorList>
            <person name="Coleine C."/>
            <person name="Stajich J.E."/>
            <person name="Selbmann L."/>
        </authorList>
    </citation>
    <scope>NUCLEOTIDE SEQUENCE</scope>
    <source>
        <strain evidence="9">CCFEE 5312</strain>
    </source>
</reference>